<dbReference type="Pfam" id="PF26639">
    <property type="entry name" value="Het-6_barrel"/>
    <property type="match status" value="1"/>
</dbReference>
<keyword evidence="2" id="KW-0285">Flavoprotein</keyword>
<dbReference type="CDD" id="cd02801">
    <property type="entry name" value="DUS_like_FMN"/>
    <property type="match status" value="1"/>
</dbReference>
<feature type="compositionally biased region" description="Basic and acidic residues" evidence="10">
    <location>
        <begin position="1050"/>
        <end position="1071"/>
    </location>
</feature>
<reference evidence="13" key="2">
    <citation type="submission" date="2020-08" db="EMBL/GenBank/DDBJ databases">
        <title>Draft Genome Sequence of Cumin Blight Pathogen Alternaria burnsii.</title>
        <authorList>
            <person name="Feng Z."/>
        </authorList>
    </citation>
    <scope>NUCLEOTIDE SEQUENCE</scope>
    <source>
        <strain evidence="13">CBS107.38</strain>
    </source>
</reference>
<dbReference type="Gene3D" id="3.20.20.70">
    <property type="entry name" value="Aldolase class I"/>
    <property type="match status" value="1"/>
</dbReference>
<comment type="catalytic activity">
    <reaction evidence="9">
        <text>a 5,6-dihydrouridine in mRNA + NADP(+) = a uridine in mRNA + NADPH + H(+)</text>
        <dbReference type="Rhea" id="RHEA:69855"/>
        <dbReference type="Rhea" id="RHEA-COMP:14658"/>
        <dbReference type="Rhea" id="RHEA-COMP:17789"/>
        <dbReference type="ChEBI" id="CHEBI:15378"/>
        <dbReference type="ChEBI" id="CHEBI:57783"/>
        <dbReference type="ChEBI" id="CHEBI:58349"/>
        <dbReference type="ChEBI" id="CHEBI:65315"/>
        <dbReference type="ChEBI" id="CHEBI:74443"/>
    </reaction>
    <physiologicalReaction direction="right-to-left" evidence="9">
        <dbReference type="Rhea" id="RHEA:69857"/>
    </physiologicalReaction>
</comment>
<dbReference type="GO" id="GO:0017150">
    <property type="term" value="F:tRNA dihydrouridine synthase activity"/>
    <property type="evidence" value="ECO:0007669"/>
    <property type="project" value="InterPro"/>
</dbReference>
<dbReference type="SUPFAM" id="SSF51395">
    <property type="entry name" value="FMN-linked oxidoreductases"/>
    <property type="match status" value="1"/>
</dbReference>
<dbReference type="Pfam" id="PF06985">
    <property type="entry name" value="HET"/>
    <property type="match status" value="1"/>
</dbReference>
<sequence>MAELPCFVYDQLLTGYIRLLMPTSSSPEDGQSWSLQTVSLDQPDLVYEALSYTWGSQADLFPITLNGCVSYVHGNLHSALPYLTRRGKTRPVLPIWIDAICINQAHHEEKMIQIRKMNRIYRYAAKVWVWLGIPEYPERVSEAMDTLESLGETQIIDLSRFNLPLRSAICHLELNGWFRRLWVVQEAALAKEISFLSGDVELQWLDMERAMARTDNDVIFHTRQLAQWYWNDGEILGVSPTILLMNVAVLTASTQECLRPEDRVLGLLGMVNQDDLRGSPLNTDIAYTSYHDLFTRFSACILTQYPDPNSVRWWAWLSMAFGPGKCDGLPSWVPDFHSVSNTTYSVGSLEYRVPSYQAAIGQKNEPRGDLKIGQLMLRGRILDEVVMVFESVPMDVGWYSNGSPATQNEILMAVAEWEEKLAHAVMHSTTFETRQEGCVGLHRDIALDTYWRTLIGNKAFVQDEVVTRDWYDDFQAIGRSLRETDTAREFARSYTILPHPETDTAEPHWQEASGENKRYKNACDYLTLMRILEYKQLFLTREGRLGFTTTGVRPGDMLSALNGSPVLHVQRRVPTEDDTESMTFEFVGSAYVHGLMNGESDDIDVDEEDLIFIPTSHGTCAKLSKAAAIPFPTQSDQTSALALSRHVMLRALSRSITRIMASNEPARVPIPKNGVDYRGKVVLAPMVRSGELPSRLLALKYGADLVWGPETIDRAMIGTTKRLNPHTQTLEFSRLPTSKIKNPTLDPENRESVIYRIHPELEKGKLIYQIGTASPELAVQAAKMVAADVAGIDVNSGCPKPFSTSGGMGAALLRTPDLLCNILTSLVEEVGKPFEIGISVKIRILDTPEETAALVKRLVRTGITGLTVHCRTTPMRPRERAIRHQLKMIGEICHEAGVACLMNGDVTSRTEAFKLAEEFNVDGAMIATEAEKNPSCFRPDAEGGPHEWRSQWKTVVTEYMRFALQVENRWGNTKYLLSQMIPGKEKAYAAMNKSKCYTDVIKALGLENVDDLLQQANTVDEHLGIPMNESRASKRARVKEAQKSDGNTQKTEKRKDRDEEEPEAKRIKVPEVEPEAAKALPPQEMTAPAALSV</sequence>
<gene>
    <name evidence="13" type="ORF">GT037_010378</name>
</gene>
<evidence type="ECO:0000256" key="2">
    <source>
        <dbReference type="ARBA" id="ARBA00022630"/>
    </source>
</evidence>
<dbReference type="RefSeq" id="XP_038781933.1">
    <property type="nucleotide sequence ID" value="XM_038935425.1"/>
</dbReference>
<protein>
    <submittedName>
        <fullName evidence="13">Fmn-linked oxidoreductase</fullName>
    </submittedName>
</protein>
<reference evidence="13" key="1">
    <citation type="submission" date="2020-01" db="EMBL/GenBank/DDBJ databases">
        <authorList>
            <person name="Feng Z.H.Z."/>
        </authorList>
    </citation>
    <scope>NUCLEOTIDE SEQUENCE</scope>
    <source>
        <strain evidence="13">CBS107.38</strain>
    </source>
</reference>
<comment type="cofactor">
    <cofactor evidence="1">
        <name>FMN</name>
        <dbReference type="ChEBI" id="CHEBI:58210"/>
    </cofactor>
</comment>
<dbReference type="PANTHER" id="PTHR45936:SF1">
    <property type="entry name" value="TRNA-DIHYDROURIDINE(20) SYNTHASE [NAD(P)+]-LIKE"/>
    <property type="match status" value="1"/>
</dbReference>
<dbReference type="GO" id="GO:0050660">
    <property type="term" value="F:flavin adenine dinucleotide binding"/>
    <property type="evidence" value="ECO:0007669"/>
    <property type="project" value="InterPro"/>
</dbReference>
<dbReference type="AlphaFoldDB" id="A0A8H7EAP7"/>
<dbReference type="GeneID" id="62208603"/>
<evidence type="ECO:0000259" key="12">
    <source>
        <dbReference type="Pfam" id="PF06985"/>
    </source>
</evidence>
<dbReference type="Pfam" id="PF01207">
    <property type="entry name" value="Dus"/>
    <property type="match status" value="1"/>
</dbReference>
<evidence type="ECO:0000256" key="4">
    <source>
        <dbReference type="ARBA" id="ARBA00022664"/>
    </source>
</evidence>
<evidence type="ECO:0000256" key="3">
    <source>
        <dbReference type="ARBA" id="ARBA00022643"/>
    </source>
</evidence>
<comment type="caution">
    <text evidence="13">The sequence shown here is derived from an EMBL/GenBank/DDBJ whole genome shotgun (WGS) entry which is preliminary data.</text>
</comment>
<dbReference type="EMBL" id="JAAABM010000021">
    <property type="protein sequence ID" value="KAF7671566.1"/>
    <property type="molecule type" value="Genomic_DNA"/>
</dbReference>
<evidence type="ECO:0000256" key="5">
    <source>
        <dbReference type="ARBA" id="ARBA00022694"/>
    </source>
</evidence>
<evidence type="ECO:0000256" key="10">
    <source>
        <dbReference type="SAM" id="MobiDB-lite"/>
    </source>
</evidence>
<feature type="domain" description="Heterokaryon incompatibility" evidence="12">
    <location>
        <begin position="47"/>
        <end position="186"/>
    </location>
</feature>
<dbReference type="Proteomes" id="UP000596902">
    <property type="component" value="Unassembled WGS sequence"/>
</dbReference>
<evidence type="ECO:0000259" key="11">
    <source>
        <dbReference type="Pfam" id="PF01207"/>
    </source>
</evidence>
<accession>A0A8H7EAP7</accession>
<dbReference type="GO" id="GO:0005737">
    <property type="term" value="C:cytoplasm"/>
    <property type="evidence" value="ECO:0007669"/>
    <property type="project" value="TreeGrafter"/>
</dbReference>
<evidence type="ECO:0000256" key="7">
    <source>
        <dbReference type="ARBA" id="ARBA00045934"/>
    </source>
</evidence>
<dbReference type="GO" id="GO:0006397">
    <property type="term" value="P:mRNA processing"/>
    <property type="evidence" value="ECO:0007669"/>
    <property type="project" value="UniProtKB-KW"/>
</dbReference>
<proteinExistence type="predicted"/>
<feature type="domain" description="DUS-like FMN-binding" evidence="11">
    <location>
        <begin position="683"/>
        <end position="982"/>
    </location>
</feature>
<evidence type="ECO:0000256" key="9">
    <source>
        <dbReference type="ARBA" id="ARBA00049447"/>
    </source>
</evidence>
<dbReference type="InterPro" id="IPR018517">
    <property type="entry name" value="tRNA_hU_synthase_CS"/>
</dbReference>
<keyword evidence="5" id="KW-0819">tRNA processing</keyword>
<name>A0A8H7EAP7_9PLEO</name>
<organism evidence="13 14">
    <name type="scientific">Alternaria burnsii</name>
    <dbReference type="NCBI Taxonomy" id="1187904"/>
    <lineage>
        <taxon>Eukaryota</taxon>
        <taxon>Fungi</taxon>
        <taxon>Dikarya</taxon>
        <taxon>Ascomycota</taxon>
        <taxon>Pezizomycotina</taxon>
        <taxon>Dothideomycetes</taxon>
        <taxon>Pleosporomycetidae</taxon>
        <taxon>Pleosporales</taxon>
        <taxon>Pleosporineae</taxon>
        <taxon>Pleosporaceae</taxon>
        <taxon>Alternaria</taxon>
        <taxon>Alternaria sect. Alternaria</taxon>
    </lineage>
</organism>
<keyword evidence="14" id="KW-1185">Reference proteome</keyword>
<dbReference type="InterPro" id="IPR010730">
    <property type="entry name" value="HET"/>
</dbReference>
<evidence type="ECO:0000313" key="14">
    <source>
        <dbReference type="Proteomes" id="UP000596902"/>
    </source>
</evidence>
<comment type="catalytic activity">
    <reaction evidence="8">
        <text>a 5,6-dihydrouridine in mRNA + NAD(+) = a uridine in mRNA + NADH + H(+)</text>
        <dbReference type="Rhea" id="RHEA:69851"/>
        <dbReference type="Rhea" id="RHEA-COMP:14658"/>
        <dbReference type="Rhea" id="RHEA-COMP:17789"/>
        <dbReference type="ChEBI" id="CHEBI:15378"/>
        <dbReference type="ChEBI" id="CHEBI:57540"/>
        <dbReference type="ChEBI" id="CHEBI:57945"/>
        <dbReference type="ChEBI" id="CHEBI:65315"/>
        <dbReference type="ChEBI" id="CHEBI:74443"/>
    </reaction>
    <physiologicalReaction direction="right-to-left" evidence="8">
        <dbReference type="Rhea" id="RHEA:69853"/>
    </physiologicalReaction>
</comment>
<dbReference type="InterPro" id="IPR013785">
    <property type="entry name" value="Aldolase_TIM"/>
</dbReference>
<evidence type="ECO:0000256" key="6">
    <source>
        <dbReference type="ARBA" id="ARBA00023002"/>
    </source>
</evidence>
<comment type="function">
    <text evidence="7">Catalyzes the synthesis of dihydrouridine, a modified base found in the D-loop of most tRNAs. Specifically modifies U47 in cytoplasmic tRNAs. Catalyzes the synthesis of dihydrouridine in some mRNAs, thereby affecting their translation.</text>
</comment>
<evidence type="ECO:0000313" key="13">
    <source>
        <dbReference type="EMBL" id="KAF7671566.1"/>
    </source>
</evidence>
<evidence type="ECO:0000256" key="8">
    <source>
        <dbReference type="ARBA" id="ARBA00048342"/>
    </source>
</evidence>
<dbReference type="PROSITE" id="PS01136">
    <property type="entry name" value="UPF0034"/>
    <property type="match status" value="1"/>
</dbReference>
<keyword evidence="3" id="KW-0288">FMN</keyword>
<keyword evidence="4" id="KW-0507">mRNA processing</keyword>
<keyword evidence="6" id="KW-0560">Oxidoreductase</keyword>
<evidence type="ECO:0000256" key="1">
    <source>
        <dbReference type="ARBA" id="ARBA00001917"/>
    </source>
</evidence>
<dbReference type="InterPro" id="IPR035587">
    <property type="entry name" value="DUS-like_FMN-bd"/>
</dbReference>
<feature type="region of interest" description="Disordered" evidence="10">
    <location>
        <begin position="1023"/>
        <end position="1093"/>
    </location>
</feature>
<dbReference type="InterPro" id="IPR052582">
    <property type="entry name" value="tRNA-DUS-like"/>
</dbReference>
<dbReference type="PANTHER" id="PTHR45936">
    <property type="entry name" value="TRNA-DIHYDROURIDINE(20) SYNTHASE [NAD(P)+]-LIKE"/>
    <property type="match status" value="1"/>
</dbReference>